<comment type="caution">
    <text evidence="1">The sequence shown here is derived from an EMBL/GenBank/DDBJ whole genome shotgun (WGS) entry which is preliminary data.</text>
</comment>
<dbReference type="EMBL" id="JAJPDJ010000073">
    <property type="protein sequence ID" value="MCD7139527.1"/>
    <property type="molecule type" value="Genomic_DNA"/>
</dbReference>
<proteinExistence type="predicted"/>
<protein>
    <submittedName>
        <fullName evidence="1">Uncharacterized protein</fullName>
    </submittedName>
</protein>
<evidence type="ECO:0000313" key="2">
    <source>
        <dbReference type="Proteomes" id="UP001200032"/>
    </source>
</evidence>
<gene>
    <name evidence="1" type="ORF">LTY59_09980</name>
</gene>
<sequence>MATLKFKNGEFYVGKEEIDGIYAFNINEDFEKQHNPDLYNHQSQGSRYRLQ</sequence>
<keyword evidence="2" id="KW-1185">Reference proteome</keyword>
<accession>A0ABS8RFQ7</accession>
<dbReference type="RefSeq" id="WP_231796068.1">
    <property type="nucleotide sequence ID" value="NZ_JAJPDJ010000073.1"/>
</dbReference>
<reference evidence="1 2" key="1">
    <citation type="submission" date="2021-12" db="EMBL/GenBank/DDBJ databases">
        <title>A phylogenomic analysis of Limosilactobacillus reuteri reveals ancient and stable evolutionary relationships with rodents and birds and zoonotic transmission to humans.</title>
        <authorList>
            <person name="Li F."/>
            <person name="Li X."/>
            <person name="Cheng C."/>
            <person name="Tollenaar S."/>
            <person name="Zhang J.S."/>
            <person name="Simpson D."/>
            <person name="Tasseva G."/>
            <person name="Perez-Munoz M.E."/>
            <person name="Frese S."/>
            <person name="Gaenzle M.G."/>
            <person name="Walter J."/>
            <person name="Zheng J."/>
        </authorList>
    </citation>
    <scope>NUCLEOTIDE SEQUENCE [LARGE SCALE GENOMIC DNA]</scope>
    <source>
        <strain evidence="1 2">WF-AF5-A</strain>
    </source>
</reference>
<organism evidence="1 2">
    <name type="scientific">Limosilactobacillus balticus</name>
    <dbReference type="NCBI Taxonomy" id="2759747"/>
    <lineage>
        <taxon>Bacteria</taxon>
        <taxon>Bacillati</taxon>
        <taxon>Bacillota</taxon>
        <taxon>Bacilli</taxon>
        <taxon>Lactobacillales</taxon>
        <taxon>Lactobacillaceae</taxon>
        <taxon>Limosilactobacillus</taxon>
    </lineage>
</organism>
<name>A0ABS8RFQ7_9LACO</name>
<evidence type="ECO:0000313" key="1">
    <source>
        <dbReference type="EMBL" id="MCD7139527.1"/>
    </source>
</evidence>
<dbReference type="Proteomes" id="UP001200032">
    <property type="component" value="Unassembled WGS sequence"/>
</dbReference>